<protein>
    <recommendedName>
        <fullName evidence="2">histidine kinase</fullName>
        <ecNumber evidence="2">2.7.13.3</ecNumber>
    </recommendedName>
</protein>
<dbReference type="InterPro" id="IPR000160">
    <property type="entry name" value="GGDEF_dom"/>
</dbReference>
<dbReference type="GO" id="GO:0052621">
    <property type="term" value="F:diguanylate cyclase activity"/>
    <property type="evidence" value="ECO:0007669"/>
    <property type="project" value="UniProtKB-EC"/>
</dbReference>
<dbReference type="PRINTS" id="PR00344">
    <property type="entry name" value="BCTRLSENSOR"/>
</dbReference>
<dbReference type="NCBIfam" id="TIGR00254">
    <property type="entry name" value="GGDEF"/>
    <property type="match status" value="1"/>
</dbReference>
<evidence type="ECO:0000256" key="3">
    <source>
        <dbReference type="ARBA" id="ARBA00022553"/>
    </source>
</evidence>
<dbReference type="Proteomes" id="UP001556220">
    <property type="component" value="Unassembled WGS sequence"/>
</dbReference>
<dbReference type="Gene3D" id="3.30.565.10">
    <property type="entry name" value="Histidine kinase-like ATPase, C-terminal domain"/>
    <property type="match status" value="1"/>
</dbReference>
<reference evidence="7 8" key="1">
    <citation type="submission" date="2024-06" db="EMBL/GenBank/DDBJ databases">
        <authorList>
            <person name="Woo H."/>
        </authorList>
    </citation>
    <scope>NUCLEOTIDE SEQUENCE [LARGE SCALE GENOMIC DNA]</scope>
    <source>
        <strain evidence="7 8">Si-c</strain>
    </source>
</reference>
<dbReference type="RefSeq" id="WP_367854961.1">
    <property type="nucleotide sequence ID" value="NZ_JBFOHK010000004.1"/>
</dbReference>
<organism evidence="7 8">
    <name type="scientific">Rhodanobacter lycopersici</name>
    <dbReference type="NCBI Taxonomy" id="3162487"/>
    <lineage>
        <taxon>Bacteria</taxon>
        <taxon>Pseudomonadati</taxon>
        <taxon>Pseudomonadota</taxon>
        <taxon>Gammaproteobacteria</taxon>
        <taxon>Lysobacterales</taxon>
        <taxon>Rhodanobacteraceae</taxon>
        <taxon>Rhodanobacter</taxon>
    </lineage>
</organism>
<dbReference type="InterPro" id="IPR004358">
    <property type="entry name" value="Sig_transdc_His_kin-like_C"/>
</dbReference>
<dbReference type="SUPFAM" id="SSF55874">
    <property type="entry name" value="ATPase domain of HSP90 chaperone/DNA topoisomerase II/histidine kinase"/>
    <property type="match status" value="1"/>
</dbReference>
<dbReference type="EC" id="2.7.13.3" evidence="2"/>
<evidence type="ECO:0000256" key="2">
    <source>
        <dbReference type="ARBA" id="ARBA00012438"/>
    </source>
</evidence>
<dbReference type="Gene3D" id="3.30.70.270">
    <property type="match status" value="1"/>
</dbReference>
<dbReference type="PANTHER" id="PTHR46663:SF2">
    <property type="entry name" value="GGDEF DOMAIN-CONTAINING PROTEIN"/>
    <property type="match status" value="1"/>
</dbReference>
<name>A0ABV3QGC2_9GAMM</name>
<keyword evidence="4" id="KW-0175">Coiled coil</keyword>
<keyword evidence="7" id="KW-0808">Transferase</keyword>
<proteinExistence type="predicted"/>
<evidence type="ECO:0000313" key="7">
    <source>
        <dbReference type="EMBL" id="MEW9572896.1"/>
    </source>
</evidence>
<dbReference type="SUPFAM" id="SSF55073">
    <property type="entry name" value="Nucleotide cyclase"/>
    <property type="match status" value="1"/>
</dbReference>
<keyword evidence="3" id="KW-0597">Phosphoprotein</keyword>
<dbReference type="Pfam" id="PF00512">
    <property type="entry name" value="HisKA"/>
    <property type="match status" value="1"/>
</dbReference>
<dbReference type="InterPro" id="IPR005467">
    <property type="entry name" value="His_kinase_dom"/>
</dbReference>
<dbReference type="CDD" id="cd00082">
    <property type="entry name" value="HisKA"/>
    <property type="match status" value="1"/>
</dbReference>
<dbReference type="InterPro" id="IPR052163">
    <property type="entry name" value="DGC-Regulatory_Protein"/>
</dbReference>
<evidence type="ECO:0000259" key="5">
    <source>
        <dbReference type="PROSITE" id="PS50109"/>
    </source>
</evidence>
<dbReference type="SMART" id="SM00388">
    <property type="entry name" value="HisKA"/>
    <property type="match status" value="1"/>
</dbReference>
<dbReference type="InterPro" id="IPR003661">
    <property type="entry name" value="HisK_dim/P_dom"/>
</dbReference>
<dbReference type="SMART" id="SM00267">
    <property type="entry name" value="GGDEF"/>
    <property type="match status" value="1"/>
</dbReference>
<keyword evidence="7" id="KW-0548">Nucleotidyltransferase</keyword>
<dbReference type="PROSITE" id="PS50887">
    <property type="entry name" value="GGDEF"/>
    <property type="match status" value="1"/>
</dbReference>
<gene>
    <name evidence="7" type="ORF">ABQJ54_14155</name>
</gene>
<accession>A0ABV3QGC2</accession>
<dbReference type="InterPro" id="IPR043128">
    <property type="entry name" value="Rev_trsase/Diguanyl_cyclase"/>
</dbReference>
<dbReference type="CDD" id="cd01949">
    <property type="entry name" value="GGDEF"/>
    <property type="match status" value="1"/>
</dbReference>
<dbReference type="Pfam" id="PF02518">
    <property type="entry name" value="HATPase_c"/>
    <property type="match status" value="1"/>
</dbReference>
<dbReference type="PROSITE" id="PS50109">
    <property type="entry name" value="HIS_KIN"/>
    <property type="match status" value="1"/>
</dbReference>
<dbReference type="InterPro" id="IPR029787">
    <property type="entry name" value="Nucleotide_cyclase"/>
</dbReference>
<dbReference type="EMBL" id="JBFOHK010000004">
    <property type="protein sequence ID" value="MEW9572896.1"/>
    <property type="molecule type" value="Genomic_DNA"/>
</dbReference>
<dbReference type="Pfam" id="PF00990">
    <property type="entry name" value="GGDEF"/>
    <property type="match status" value="1"/>
</dbReference>
<evidence type="ECO:0000313" key="8">
    <source>
        <dbReference type="Proteomes" id="UP001556220"/>
    </source>
</evidence>
<dbReference type="InterPro" id="IPR036097">
    <property type="entry name" value="HisK_dim/P_sf"/>
</dbReference>
<comment type="catalytic activity">
    <reaction evidence="1">
        <text>ATP + protein L-histidine = ADP + protein N-phospho-L-histidine.</text>
        <dbReference type="EC" id="2.7.13.3"/>
    </reaction>
</comment>
<dbReference type="Gene3D" id="1.10.287.130">
    <property type="match status" value="1"/>
</dbReference>
<dbReference type="SMART" id="SM00387">
    <property type="entry name" value="HATPase_c"/>
    <property type="match status" value="1"/>
</dbReference>
<dbReference type="CDD" id="cd00075">
    <property type="entry name" value="HATPase"/>
    <property type="match status" value="1"/>
</dbReference>
<dbReference type="SUPFAM" id="SSF47384">
    <property type="entry name" value="Homodimeric domain of signal transducing histidine kinase"/>
    <property type="match status" value="1"/>
</dbReference>
<feature type="coiled-coil region" evidence="4">
    <location>
        <begin position="16"/>
        <end position="43"/>
    </location>
</feature>
<keyword evidence="8" id="KW-1185">Reference proteome</keyword>
<feature type="domain" description="Histidine kinase" evidence="5">
    <location>
        <begin position="294"/>
        <end position="513"/>
    </location>
</feature>
<dbReference type="PANTHER" id="PTHR46663">
    <property type="entry name" value="DIGUANYLATE CYCLASE DGCT-RELATED"/>
    <property type="match status" value="1"/>
</dbReference>
<evidence type="ECO:0000256" key="1">
    <source>
        <dbReference type="ARBA" id="ARBA00000085"/>
    </source>
</evidence>
<evidence type="ECO:0000259" key="6">
    <source>
        <dbReference type="PROSITE" id="PS50887"/>
    </source>
</evidence>
<dbReference type="InterPro" id="IPR003594">
    <property type="entry name" value="HATPase_dom"/>
</dbReference>
<feature type="domain" description="GGDEF" evidence="6">
    <location>
        <begin position="114"/>
        <end position="247"/>
    </location>
</feature>
<dbReference type="InterPro" id="IPR036890">
    <property type="entry name" value="HATPase_C_sf"/>
</dbReference>
<evidence type="ECO:0000256" key="4">
    <source>
        <dbReference type="SAM" id="Coils"/>
    </source>
</evidence>
<sequence>MTDQAKPTEAATAHALALLEKKAARLRHELVELRRKLSHARRGLSKSHAIQLQEANQKLALAALHADDIAAMAVADLAALTEAFQRDAVTGTLNRAFMLDRLEHALLMARRDKRRLALVFVDLDHFKPINDRLGHAVGDEVLQIVAHSLQSVLRESDSVCRYGGDEFLVLLPAIATAADAERIAVDMLMALSTPVSVGGEMLKLSASLGISIYPDDGEDSATLINHADAAMYRRKHAGLGDFQPHWGAWFQEQSPSLQDLREANAQLVLAALKAQESAADATEAHCQQLKHMAIVAHELRNPLTPLRIAAGLLINRNSTGEIPIERLQAIINGQVTCMTRLIDDLLDASRLSTSTLRIECSDIDLGSILNQVAASCRPGMELRQQHFSMCIRPEPICMFGDPMRLAQIFSNLLDNASKYTPENGEISLELVLLDTYAVVTVRDNGIGISAEALPTIFDLFVQDAGALPHSNGGLGIGLSVVRDLVQTHGGSVVAHSAGRGRGSDFVVTLPLSDS</sequence>
<comment type="caution">
    <text evidence="7">The sequence shown here is derived from an EMBL/GenBank/DDBJ whole genome shotgun (WGS) entry which is preliminary data.</text>
</comment>